<dbReference type="GO" id="GO:0005886">
    <property type="term" value="C:plasma membrane"/>
    <property type="evidence" value="ECO:0007669"/>
    <property type="project" value="InterPro"/>
</dbReference>
<evidence type="ECO:0000256" key="1">
    <source>
        <dbReference type="SAM" id="Phobius"/>
    </source>
</evidence>
<feature type="transmembrane region" description="Helical" evidence="1">
    <location>
        <begin position="111"/>
        <end position="135"/>
    </location>
</feature>
<dbReference type="Gene3D" id="1.10.1760.20">
    <property type="match status" value="1"/>
</dbReference>
<gene>
    <name evidence="2" type="primary">thiT</name>
    <name evidence="2" type="ORF">QP433_05000</name>
</gene>
<dbReference type="RefSeq" id="WP_070609272.1">
    <property type="nucleotide sequence ID" value="NZ_JASOOE010000008.1"/>
</dbReference>
<dbReference type="GO" id="GO:0015234">
    <property type="term" value="F:thiamine transmembrane transporter activity"/>
    <property type="evidence" value="ECO:0007669"/>
    <property type="project" value="InterPro"/>
</dbReference>
<dbReference type="Pfam" id="PF09515">
    <property type="entry name" value="Thia_YuaJ"/>
    <property type="match status" value="1"/>
</dbReference>
<comment type="caution">
    <text evidence="2">The sequence shown here is derived from an EMBL/GenBank/DDBJ whole genome shotgun (WGS) entry which is preliminary data.</text>
</comment>
<reference evidence="2" key="1">
    <citation type="submission" date="2023-05" db="EMBL/GenBank/DDBJ databases">
        <title>Cataloging the Phylogenetic Diversity of Human Bladder Bacteria.</title>
        <authorList>
            <person name="Du J."/>
        </authorList>
    </citation>
    <scope>NUCLEOTIDE SEQUENCE</scope>
    <source>
        <strain evidence="2">UMB1231</strain>
    </source>
</reference>
<dbReference type="NCBIfam" id="TIGR02357">
    <property type="entry name" value="ECF_ThiT_YuaJ"/>
    <property type="match status" value="1"/>
</dbReference>
<accession>A0AAJ1Q694</accession>
<evidence type="ECO:0000313" key="3">
    <source>
        <dbReference type="Proteomes" id="UP001229251"/>
    </source>
</evidence>
<sequence>MSNKNQSVLAFVQAAIFAGLAIVLSLLPTNIGSSLTISLGMIPLVLISLKLGLKMGLVSGLIWGLLHFVLGKVYYLGPIQVVIEYVIAYLFAGFGGLCAKQFHLTLKKEQVIIWASFLATFARFFWHFVAGFIYWGEYAPEGWSPVFFSLVMNGASALLTALATAFILVIIYKRYPKLFQRDYYLN</sequence>
<organism evidence="2 3">
    <name type="scientific">Facklamia hominis</name>
    <dbReference type="NCBI Taxonomy" id="178214"/>
    <lineage>
        <taxon>Bacteria</taxon>
        <taxon>Bacillati</taxon>
        <taxon>Bacillota</taxon>
        <taxon>Bacilli</taxon>
        <taxon>Lactobacillales</taxon>
        <taxon>Aerococcaceae</taxon>
        <taxon>Facklamia</taxon>
    </lineage>
</organism>
<feature type="transmembrane region" description="Helical" evidence="1">
    <location>
        <begin position="147"/>
        <end position="172"/>
    </location>
</feature>
<proteinExistence type="predicted"/>
<dbReference type="AlphaFoldDB" id="A0AAJ1Q694"/>
<protein>
    <submittedName>
        <fullName evidence="2">Energy-coupled thiamine transporter ThiT</fullName>
    </submittedName>
</protein>
<keyword evidence="1" id="KW-0472">Membrane</keyword>
<evidence type="ECO:0000313" key="2">
    <source>
        <dbReference type="EMBL" id="MDK7187333.1"/>
    </source>
</evidence>
<dbReference type="Proteomes" id="UP001229251">
    <property type="component" value="Unassembled WGS sequence"/>
</dbReference>
<feature type="transmembrane region" description="Helical" evidence="1">
    <location>
        <begin position="82"/>
        <end position="99"/>
    </location>
</feature>
<keyword evidence="1" id="KW-0812">Transmembrane</keyword>
<keyword evidence="1" id="KW-1133">Transmembrane helix</keyword>
<dbReference type="InterPro" id="IPR012651">
    <property type="entry name" value="Thia_Transptr_ThiT"/>
</dbReference>
<name>A0AAJ1Q694_9LACT</name>
<dbReference type="EMBL" id="JASOOE010000008">
    <property type="protein sequence ID" value="MDK7187333.1"/>
    <property type="molecule type" value="Genomic_DNA"/>
</dbReference>
<feature type="transmembrane region" description="Helical" evidence="1">
    <location>
        <begin position="7"/>
        <end position="25"/>
    </location>
</feature>